<sequence length="279" mass="32823">MTVTQFNESTFSPRKPLFNSQQHYRSVLRLFLQKQFDKCLEQCQFALSHIHESEDLRDSFIAKACACKCHLGIENICKDSCLEIFREYYKDLQSVSKETMTLCTLVLCRENKFFLAKELLGEWLSIQENGCKDESIKRLYELYLTNILVNTKEETISTNLINNDDNFTDSEKTVSINVLERDKEGVLEKQQIVSHSEIEKANVNQEPTRYLDTEYIYKSFRQLIDRTSSSFNRLIVRLDVRKLITWILLICVVFKSRTLLSALIKKYKLRNPRIIGRLM</sequence>
<evidence type="ECO:0000313" key="2">
    <source>
        <dbReference type="EMBL" id="RKP17931.1"/>
    </source>
</evidence>
<dbReference type="GO" id="GO:0044877">
    <property type="term" value="F:protein-containing complex binding"/>
    <property type="evidence" value="ECO:0007669"/>
    <property type="project" value="InterPro"/>
</dbReference>
<dbReference type="GO" id="GO:0051117">
    <property type="term" value="F:ATPase binding"/>
    <property type="evidence" value="ECO:0007669"/>
    <property type="project" value="TreeGrafter"/>
</dbReference>
<dbReference type="GO" id="GO:0016558">
    <property type="term" value="P:protein import into peroxisome matrix"/>
    <property type="evidence" value="ECO:0007669"/>
    <property type="project" value="TreeGrafter"/>
</dbReference>
<evidence type="ECO:0000313" key="3">
    <source>
        <dbReference type="Proteomes" id="UP000281549"/>
    </source>
</evidence>
<dbReference type="PANTHER" id="PTHR16262">
    <property type="entry name" value="PEROXISOME ASSEMBLY PROTEIN 26"/>
    <property type="match status" value="1"/>
</dbReference>
<dbReference type="GO" id="GO:0005778">
    <property type="term" value="C:peroxisomal membrane"/>
    <property type="evidence" value="ECO:0007669"/>
    <property type="project" value="InterPro"/>
</dbReference>
<organism evidence="2 3">
    <name type="scientific">Rozella allomycis (strain CSF55)</name>
    <dbReference type="NCBI Taxonomy" id="988480"/>
    <lineage>
        <taxon>Eukaryota</taxon>
        <taxon>Fungi</taxon>
        <taxon>Fungi incertae sedis</taxon>
        <taxon>Cryptomycota</taxon>
        <taxon>Cryptomycota incertae sedis</taxon>
        <taxon>Rozella</taxon>
    </lineage>
</organism>
<gene>
    <name evidence="2" type="ORF">ROZALSC1DRAFT_23720</name>
</gene>
<keyword evidence="1" id="KW-0472">Membrane</keyword>
<feature type="transmembrane region" description="Helical" evidence="1">
    <location>
        <begin position="243"/>
        <end position="264"/>
    </location>
</feature>
<dbReference type="Pfam" id="PF07163">
    <property type="entry name" value="Pex26"/>
    <property type="match status" value="1"/>
</dbReference>
<proteinExistence type="predicted"/>
<accession>A0A4P9YGZ3</accession>
<dbReference type="EMBL" id="ML005620">
    <property type="protein sequence ID" value="RKP17931.1"/>
    <property type="molecule type" value="Genomic_DNA"/>
</dbReference>
<dbReference type="GO" id="GO:0045046">
    <property type="term" value="P:protein import into peroxisome membrane"/>
    <property type="evidence" value="ECO:0007669"/>
    <property type="project" value="InterPro"/>
</dbReference>
<reference evidence="3" key="1">
    <citation type="journal article" date="2018" name="Nat. Microbiol.">
        <title>Leveraging single-cell genomics to expand the fungal tree of life.</title>
        <authorList>
            <person name="Ahrendt S.R."/>
            <person name="Quandt C.A."/>
            <person name="Ciobanu D."/>
            <person name="Clum A."/>
            <person name="Salamov A."/>
            <person name="Andreopoulos B."/>
            <person name="Cheng J.F."/>
            <person name="Woyke T."/>
            <person name="Pelin A."/>
            <person name="Henrissat B."/>
            <person name="Reynolds N.K."/>
            <person name="Benny G.L."/>
            <person name="Smith M.E."/>
            <person name="James T.Y."/>
            <person name="Grigoriev I.V."/>
        </authorList>
    </citation>
    <scope>NUCLEOTIDE SEQUENCE [LARGE SCALE GENOMIC DNA]</scope>
    <source>
        <strain evidence="3">CSF55</strain>
    </source>
</reference>
<dbReference type="InterPro" id="IPR010797">
    <property type="entry name" value="Pex26"/>
</dbReference>
<keyword evidence="1" id="KW-1133">Transmembrane helix</keyword>
<dbReference type="Proteomes" id="UP000281549">
    <property type="component" value="Unassembled WGS sequence"/>
</dbReference>
<keyword evidence="1" id="KW-0812">Transmembrane</keyword>
<name>A0A4P9YGZ3_ROZAC</name>
<dbReference type="PANTHER" id="PTHR16262:SF2">
    <property type="entry name" value="PEROXISOME ASSEMBLY PROTEIN 26"/>
    <property type="match status" value="1"/>
</dbReference>
<dbReference type="AlphaFoldDB" id="A0A4P9YGZ3"/>
<protein>
    <submittedName>
        <fullName evidence="2">Uncharacterized protein</fullName>
    </submittedName>
</protein>
<evidence type="ECO:0000256" key="1">
    <source>
        <dbReference type="SAM" id="Phobius"/>
    </source>
</evidence>